<dbReference type="PANTHER" id="PTHR30069">
    <property type="entry name" value="TONB-DEPENDENT OUTER MEMBRANE RECEPTOR"/>
    <property type="match status" value="1"/>
</dbReference>
<comment type="similarity">
    <text evidence="8 9">Belongs to the TonB-dependent receptor family.</text>
</comment>
<evidence type="ECO:0000256" key="2">
    <source>
        <dbReference type="ARBA" id="ARBA00022448"/>
    </source>
</evidence>
<dbReference type="STRING" id="330734.ABA45_08750"/>
<dbReference type="PROSITE" id="PS52016">
    <property type="entry name" value="TONB_DEPENDENT_REC_3"/>
    <property type="match status" value="1"/>
</dbReference>
<dbReference type="Pfam" id="PF07715">
    <property type="entry name" value="Plug"/>
    <property type="match status" value="1"/>
</dbReference>
<dbReference type="Proteomes" id="UP000036406">
    <property type="component" value="Chromosome"/>
</dbReference>
<keyword evidence="5 9" id="KW-0798">TonB box</keyword>
<dbReference type="PATRIC" id="fig|330734.3.peg.1834"/>
<evidence type="ECO:0000256" key="8">
    <source>
        <dbReference type="PROSITE-ProRule" id="PRU01360"/>
    </source>
</evidence>
<dbReference type="InterPro" id="IPR036942">
    <property type="entry name" value="Beta-barrel_TonB_sf"/>
</dbReference>
<protein>
    <submittedName>
        <fullName evidence="12">TonB-dependent receptor</fullName>
    </submittedName>
</protein>
<dbReference type="InterPro" id="IPR037066">
    <property type="entry name" value="Plug_dom_sf"/>
</dbReference>
<evidence type="ECO:0000256" key="7">
    <source>
        <dbReference type="ARBA" id="ARBA00023237"/>
    </source>
</evidence>
<evidence type="ECO:0000256" key="4">
    <source>
        <dbReference type="ARBA" id="ARBA00022692"/>
    </source>
</evidence>
<keyword evidence="6 8" id="KW-0472">Membrane</keyword>
<dbReference type="GO" id="GO:0015344">
    <property type="term" value="F:siderophore uptake transmembrane transporter activity"/>
    <property type="evidence" value="ECO:0007669"/>
    <property type="project" value="TreeGrafter"/>
</dbReference>
<feature type="domain" description="TonB-dependent receptor-like beta-barrel" evidence="10">
    <location>
        <begin position="318"/>
        <end position="647"/>
    </location>
</feature>
<evidence type="ECO:0000313" key="13">
    <source>
        <dbReference type="Proteomes" id="UP000036406"/>
    </source>
</evidence>
<dbReference type="InterPro" id="IPR039426">
    <property type="entry name" value="TonB-dep_rcpt-like"/>
</dbReference>
<sequence>MLLGVTIAVAPALAVGNDIPGKVEPLPGFYGFSDDIPEVLTTTRLRQPKTRVPGTTTVIEGDLIRQLGINSLVEIFRLVPGMVVGEVGSGTPVTTYHGTVHYEQRRMQVLINGRTAHRATLSDMDWQSMPIALELIERIEVSRGPNSAAYGINAFLGTINFIARDPGDTAGTELRIMSGSRDYQRTFASIGDATKDIDWRLAFEKREFGGFDYQQEQGEFIPFHDGQNLNFLTFDSRLKLKPDFNIELRAGVTDGVNEEDQVKSGSLGAQANPDIDVQDFYLDSRFNIIPSADHFFHVQISFENFKRRQRWPVSVPKEAVLPFVNGICSNPAGSSVNCSNLTTAPESLSANLNADSEDSRLELELQDTLVLSDTTKLVSGLGYRHDTYRSETFFNGRGTSEQYRVFGNLEYSPTNWLTFNGGANWEHTDTTGQGYFSPRLAANLIFNNQHALRFVYSEAVRTPDSFEQNPNYGFVLRNVNAAYASELEGYRLTTGDIAREKFSDTLGVELHEEKIRSHEISYFGQFPLSPALLTLEVRGFKDEMRDMISGVIQFEEWNIDNSVDIDQKGFEVESTLVFPLTTLRASYGYLDQDTRYSGPLSYNGQSLREEEASIKLKLLERLSVRHSGSIAAIQTLPWNVTAASVFYWADEFRNSQFERFDIRLAKQIIQPRYTAELAFVMQHYLNREFELSSDNNIANQNQFFVEAGLRF</sequence>
<dbReference type="GO" id="GO:0044718">
    <property type="term" value="P:siderophore transmembrane transport"/>
    <property type="evidence" value="ECO:0007669"/>
    <property type="project" value="TreeGrafter"/>
</dbReference>
<dbReference type="GO" id="GO:0009279">
    <property type="term" value="C:cell outer membrane"/>
    <property type="evidence" value="ECO:0007669"/>
    <property type="project" value="UniProtKB-SubCell"/>
</dbReference>
<dbReference type="PANTHER" id="PTHR30069:SF27">
    <property type="entry name" value="BLL4766 PROTEIN"/>
    <property type="match status" value="1"/>
</dbReference>
<keyword evidence="4 8" id="KW-0812">Transmembrane</keyword>
<evidence type="ECO:0000259" key="10">
    <source>
        <dbReference type="Pfam" id="PF00593"/>
    </source>
</evidence>
<gene>
    <name evidence="12" type="ORF">ABA45_08750</name>
</gene>
<evidence type="ECO:0000256" key="9">
    <source>
        <dbReference type="RuleBase" id="RU003357"/>
    </source>
</evidence>
<evidence type="ECO:0000313" key="12">
    <source>
        <dbReference type="EMBL" id="AKO54279.1"/>
    </source>
</evidence>
<dbReference type="KEGG" id="mpq:ABA45_08750"/>
<dbReference type="SUPFAM" id="SSF56935">
    <property type="entry name" value="Porins"/>
    <property type="match status" value="1"/>
</dbReference>
<evidence type="ECO:0000256" key="1">
    <source>
        <dbReference type="ARBA" id="ARBA00004571"/>
    </source>
</evidence>
<organism evidence="12 13">
    <name type="scientific">Marinobacter psychrophilus</name>
    <dbReference type="NCBI Taxonomy" id="330734"/>
    <lineage>
        <taxon>Bacteria</taxon>
        <taxon>Pseudomonadati</taxon>
        <taxon>Pseudomonadota</taxon>
        <taxon>Gammaproteobacteria</taxon>
        <taxon>Pseudomonadales</taxon>
        <taxon>Marinobacteraceae</taxon>
        <taxon>Marinobacter</taxon>
    </lineage>
</organism>
<dbReference type="AlphaFoldDB" id="A0A0H4I5I0"/>
<dbReference type="Gene3D" id="2.40.170.20">
    <property type="entry name" value="TonB-dependent receptor, beta-barrel domain"/>
    <property type="match status" value="1"/>
</dbReference>
<dbReference type="InterPro" id="IPR012910">
    <property type="entry name" value="Plug_dom"/>
</dbReference>
<comment type="subcellular location">
    <subcellularLocation>
        <location evidence="1 8">Cell outer membrane</location>
        <topology evidence="1 8">Multi-pass membrane protein</topology>
    </subcellularLocation>
</comment>
<dbReference type="InterPro" id="IPR000531">
    <property type="entry name" value="Beta-barrel_TonB"/>
</dbReference>
<dbReference type="Gene3D" id="2.170.130.10">
    <property type="entry name" value="TonB-dependent receptor, plug domain"/>
    <property type="match status" value="1"/>
</dbReference>
<keyword evidence="12" id="KW-0675">Receptor</keyword>
<proteinExistence type="inferred from homology"/>
<keyword evidence="7 8" id="KW-0998">Cell outer membrane</keyword>
<dbReference type="EMBL" id="CP011494">
    <property type="protein sequence ID" value="AKO54279.1"/>
    <property type="molecule type" value="Genomic_DNA"/>
</dbReference>
<keyword evidence="3 8" id="KW-1134">Transmembrane beta strand</keyword>
<evidence type="ECO:0000259" key="11">
    <source>
        <dbReference type="Pfam" id="PF07715"/>
    </source>
</evidence>
<keyword evidence="13" id="KW-1185">Reference proteome</keyword>
<feature type="domain" description="TonB-dependent receptor plug" evidence="11">
    <location>
        <begin position="49"/>
        <end position="157"/>
    </location>
</feature>
<name>A0A0H4I5I0_9GAMM</name>
<reference evidence="12 13" key="1">
    <citation type="submission" date="2015-05" db="EMBL/GenBank/DDBJ databases">
        <title>Complete genome of Marinobacter psychrophilus strain 20041T isolated from sea-ice of the Canadian Basin.</title>
        <authorList>
            <person name="Song L."/>
            <person name="Ren L."/>
            <person name="Yu Y."/>
            <person name="Wang X."/>
        </authorList>
    </citation>
    <scope>NUCLEOTIDE SEQUENCE [LARGE SCALE GENOMIC DNA]</scope>
    <source>
        <strain evidence="12 13">20041</strain>
    </source>
</reference>
<evidence type="ECO:0000256" key="3">
    <source>
        <dbReference type="ARBA" id="ARBA00022452"/>
    </source>
</evidence>
<accession>A0A0H4I5I0</accession>
<evidence type="ECO:0000256" key="6">
    <source>
        <dbReference type="ARBA" id="ARBA00023136"/>
    </source>
</evidence>
<evidence type="ECO:0000256" key="5">
    <source>
        <dbReference type="ARBA" id="ARBA00023077"/>
    </source>
</evidence>
<dbReference type="Pfam" id="PF00593">
    <property type="entry name" value="TonB_dep_Rec_b-barrel"/>
    <property type="match status" value="1"/>
</dbReference>
<keyword evidence="2 8" id="KW-0813">Transport</keyword>